<reference evidence="1 2" key="1">
    <citation type="journal article" date="2022" name="Hortic Res">
        <title>A haplotype resolved chromosomal level avocado genome allows analysis of novel avocado genes.</title>
        <authorList>
            <person name="Nath O."/>
            <person name="Fletcher S.J."/>
            <person name="Hayward A."/>
            <person name="Shaw L.M."/>
            <person name="Masouleh A.K."/>
            <person name="Furtado A."/>
            <person name="Henry R.J."/>
            <person name="Mitter N."/>
        </authorList>
    </citation>
    <scope>NUCLEOTIDE SEQUENCE [LARGE SCALE GENOMIC DNA]</scope>
    <source>
        <strain evidence="2">cv. Hass</strain>
    </source>
</reference>
<comment type="caution">
    <text evidence="1">The sequence shown here is derived from an EMBL/GenBank/DDBJ whole genome shotgun (WGS) entry which is preliminary data.</text>
</comment>
<evidence type="ECO:0000313" key="1">
    <source>
        <dbReference type="EMBL" id="KAJ8618255.1"/>
    </source>
</evidence>
<sequence>MSEVNGSEDEGEGAATIGAHFDEEGGNIAVGGEDVLVVVEWGSVFDLFGNREALDLLTTVESLYIVELMGLGNLKRTSRRSVSFGYDSNLGSSS</sequence>
<keyword evidence="2" id="KW-1185">Reference proteome</keyword>
<evidence type="ECO:0000313" key="2">
    <source>
        <dbReference type="Proteomes" id="UP001234297"/>
    </source>
</evidence>
<organism evidence="1 2">
    <name type="scientific">Persea americana</name>
    <name type="common">Avocado</name>
    <dbReference type="NCBI Taxonomy" id="3435"/>
    <lineage>
        <taxon>Eukaryota</taxon>
        <taxon>Viridiplantae</taxon>
        <taxon>Streptophyta</taxon>
        <taxon>Embryophyta</taxon>
        <taxon>Tracheophyta</taxon>
        <taxon>Spermatophyta</taxon>
        <taxon>Magnoliopsida</taxon>
        <taxon>Magnoliidae</taxon>
        <taxon>Laurales</taxon>
        <taxon>Lauraceae</taxon>
        <taxon>Persea</taxon>
    </lineage>
</organism>
<name>A0ACC2KAV6_PERAE</name>
<proteinExistence type="predicted"/>
<dbReference type="Proteomes" id="UP001234297">
    <property type="component" value="Chromosome 4"/>
</dbReference>
<accession>A0ACC2KAV6</accession>
<protein>
    <submittedName>
        <fullName evidence="1">Uncharacterized protein</fullName>
    </submittedName>
</protein>
<dbReference type="EMBL" id="CM056812">
    <property type="protein sequence ID" value="KAJ8618255.1"/>
    <property type="molecule type" value="Genomic_DNA"/>
</dbReference>
<gene>
    <name evidence="1" type="ORF">MRB53_014441</name>
</gene>